<proteinExistence type="predicted"/>
<protein>
    <recommendedName>
        <fullName evidence="3">RING-type domain-containing protein</fullName>
    </recommendedName>
</protein>
<feature type="compositionally biased region" description="Acidic residues" evidence="2">
    <location>
        <begin position="101"/>
        <end position="112"/>
    </location>
</feature>
<dbReference type="InterPro" id="IPR013083">
    <property type="entry name" value="Znf_RING/FYVE/PHD"/>
</dbReference>
<gene>
    <name evidence="4" type="ORF">TeGR_g6621</name>
</gene>
<dbReference type="PROSITE" id="PS50089">
    <property type="entry name" value="ZF_RING_2"/>
    <property type="match status" value="1"/>
</dbReference>
<evidence type="ECO:0000259" key="3">
    <source>
        <dbReference type="PROSITE" id="PS50089"/>
    </source>
</evidence>
<evidence type="ECO:0000256" key="2">
    <source>
        <dbReference type="SAM" id="MobiDB-lite"/>
    </source>
</evidence>
<dbReference type="PANTHER" id="PTHR12109:SF5">
    <property type="entry name" value="RING-TYPE DOMAIN-CONTAINING PROTEIN"/>
    <property type="match status" value="1"/>
</dbReference>
<comment type="caution">
    <text evidence="4">The sequence shown here is derived from an EMBL/GenBank/DDBJ whole genome shotgun (WGS) entry which is preliminary data.</text>
</comment>
<keyword evidence="1" id="KW-0479">Metal-binding</keyword>
<evidence type="ECO:0000256" key="1">
    <source>
        <dbReference type="PROSITE-ProRule" id="PRU00175"/>
    </source>
</evidence>
<evidence type="ECO:0000313" key="5">
    <source>
        <dbReference type="Proteomes" id="UP001165060"/>
    </source>
</evidence>
<dbReference type="InterPro" id="IPR001841">
    <property type="entry name" value="Znf_RING"/>
</dbReference>
<accession>A0ABQ6MZF1</accession>
<dbReference type="Pfam" id="PF13639">
    <property type="entry name" value="zf-RING_2"/>
    <property type="match status" value="1"/>
</dbReference>
<keyword evidence="1" id="KW-0863">Zinc-finger</keyword>
<dbReference type="EMBL" id="BRYB01000705">
    <property type="protein sequence ID" value="GMI35786.1"/>
    <property type="molecule type" value="Genomic_DNA"/>
</dbReference>
<dbReference type="SUPFAM" id="SSF57850">
    <property type="entry name" value="RING/U-box"/>
    <property type="match status" value="1"/>
</dbReference>
<feature type="region of interest" description="Disordered" evidence="2">
    <location>
        <begin position="95"/>
        <end position="114"/>
    </location>
</feature>
<evidence type="ECO:0000313" key="4">
    <source>
        <dbReference type="EMBL" id="GMI35786.1"/>
    </source>
</evidence>
<organism evidence="4 5">
    <name type="scientific">Tetraparma gracilis</name>
    <dbReference type="NCBI Taxonomy" id="2962635"/>
    <lineage>
        <taxon>Eukaryota</taxon>
        <taxon>Sar</taxon>
        <taxon>Stramenopiles</taxon>
        <taxon>Ochrophyta</taxon>
        <taxon>Bolidophyceae</taxon>
        <taxon>Parmales</taxon>
        <taxon>Triparmaceae</taxon>
        <taxon>Tetraparma</taxon>
    </lineage>
</organism>
<dbReference type="InterPro" id="IPR047126">
    <property type="entry name" value="RNF141-like"/>
</dbReference>
<sequence length="220" mass="24177">MILNPPPAVFHHAHCQSPGCVEDGHLHIRTVKRDGTRSNWRQVNGQALHIALAASEKAPSVRLSQYEQAYEADLQGLSEDLMAKLEPAPAPLQARLKSDSGEEEHDDDDEDGGSNQCPICFEDLPSSSVFLPCSHKFCRSCFVEWSKNHSSCPVCRTDVTEDSVDRMIASVTEGYASSHSPAPPVLNRVPSLRSVRVSASPPPPRRSGFGFRRMLFGSKK</sequence>
<dbReference type="Proteomes" id="UP001165060">
    <property type="component" value="Unassembled WGS sequence"/>
</dbReference>
<dbReference type="SMART" id="SM00184">
    <property type="entry name" value="RING"/>
    <property type="match status" value="1"/>
</dbReference>
<reference evidence="4 5" key="1">
    <citation type="journal article" date="2023" name="Commun. Biol.">
        <title>Genome analysis of Parmales, the sister group of diatoms, reveals the evolutionary specialization of diatoms from phago-mixotrophs to photoautotrophs.</title>
        <authorList>
            <person name="Ban H."/>
            <person name="Sato S."/>
            <person name="Yoshikawa S."/>
            <person name="Yamada K."/>
            <person name="Nakamura Y."/>
            <person name="Ichinomiya M."/>
            <person name="Sato N."/>
            <person name="Blanc-Mathieu R."/>
            <person name="Endo H."/>
            <person name="Kuwata A."/>
            <person name="Ogata H."/>
        </authorList>
    </citation>
    <scope>NUCLEOTIDE SEQUENCE [LARGE SCALE GENOMIC DNA]</scope>
</reference>
<dbReference type="Gene3D" id="3.30.40.10">
    <property type="entry name" value="Zinc/RING finger domain, C3HC4 (zinc finger)"/>
    <property type="match status" value="1"/>
</dbReference>
<keyword evidence="1" id="KW-0862">Zinc</keyword>
<name>A0ABQ6MZF1_9STRA</name>
<dbReference type="PANTHER" id="PTHR12109">
    <property type="entry name" value="RING FINGER PROTEIN 141-RELATED"/>
    <property type="match status" value="1"/>
</dbReference>
<feature type="domain" description="RING-type" evidence="3">
    <location>
        <begin position="117"/>
        <end position="156"/>
    </location>
</feature>
<keyword evidence="5" id="KW-1185">Reference proteome</keyword>